<evidence type="ECO:0000256" key="3">
    <source>
        <dbReference type="ARBA" id="ARBA00022729"/>
    </source>
</evidence>
<dbReference type="PANTHER" id="PTHR30085">
    <property type="entry name" value="AMINO ACID ABC TRANSPORTER PERMEASE"/>
    <property type="match status" value="1"/>
</dbReference>
<dbReference type="PANTHER" id="PTHR30085:SF6">
    <property type="entry name" value="ABC TRANSPORTER GLUTAMINE-BINDING PROTEIN GLNH"/>
    <property type="match status" value="1"/>
</dbReference>
<dbReference type="Proteomes" id="UP000246005">
    <property type="component" value="Unassembled WGS sequence"/>
</dbReference>
<dbReference type="InterPro" id="IPR018313">
    <property type="entry name" value="SBP_3_CS"/>
</dbReference>
<keyword evidence="3 5" id="KW-0732">Signal</keyword>
<gene>
    <name evidence="8" type="ORF">C8D88_113129</name>
</gene>
<dbReference type="InterPro" id="IPR051455">
    <property type="entry name" value="Bact_solute-bind_prot3"/>
</dbReference>
<evidence type="ECO:0000259" key="7">
    <source>
        <dbReference type="SMART" id="SM00079"/>
    </source>
</evidence>
<comment type="caution">
    <text evidence="8">The sequence shown here is derived from an EMBL/GenBank/DDBJ whole genome shotgun (WGS) entry which is preliminary data.</text>
</comment>
<keyword evidence="2" id="KW-0813">Transport</keyword>
<dbReference type="Pfam" id="PF00497">
    <property type="entry name" value="SBP_bac_3"/>
    <property type="match status" value="1"/>
</dbReference>
<proteinExistence type="inferred from homology"/>
<evidence type="ECO:0000313" key="8">
    <source>
        <dbReference type="EMBL" id="PWK82536.1"/>
    </source>
</evidence>
<dbReference type="InterPro" id="IPR001320">
    <property type="entry name" value="Iontro_rcpt_C"/>
</dbReference>
<organism evidence="8 9">
    <name type="scientific">Lentzea atacamensis</name>
    <dbReference type="NCBI Taxonomy" id="531938"/>
    <lineage>
        <taxon>Bacteria</taxon>
        <taxon>Bacillati</taxon>
        <taxon>Actinomycetota</taxon>
        <taxon>Actinomycetes</taxon>
        <taxon>Pseudonocardiales</taxon>
        <taxon>Pseudonocardiaceae</taxon>
        <taxon>Lentzea</taxon>
    </lineage>
</organism>
<evidence type="ECO:0000313" key="9">
    <source>
        <dbReference type="Proteomes" id="UP000246005"/>
    </source>
</evidence>
<evidence type="ECO:0000256" key="1">
    <source>
        <dbReference type="ARBA" id="ARBA00010333"/>
    </source>
</evidence>
<dbReference type="GO" id="GO:0005576">
    <property type="term" value="C:extracellular region"/>
    <property type="evidence" value="ECO:0007669"/>
    <property type="project" value="TreeGrafter"/>
</dbReference>
<dbReference type="CDD" id="cd13690">
    <property type="entry name" value="PBP2_GluB"/>
    <property type="match status" value="1"/>
</dbReference>
<feature type="signal peptide" evidence="5">
    <location>
        <begin position="1"/>
        <end position="21"/>
    </location>
</feature>
<dbReference type="SMART" id="SM00062">
    <property type="entry name" value="PBPb"/>
    <property type="match status" value="1"/>
</dbReference>
<evidence type="ECO:0000256" key="5">
    <source>
        <dbReference type="SAM" id="SignalP"/>
    </source>
</evidence>
<dbReference type="SMART" id="SM00079">
    <property type="entry name" value="PBPe"/>
    <property type="match status" value="1"/>
</dbReference>
<dbReference type="GO" id="GO:0030288">
    <property type="term" value="C:outer membrane-bounded periplasmic space"/>
    <property type="evidence" value="ECO:0007669"/>
    <property type="project" value="TreeGrafter"/>
</dbReference>
<dbReference type="EMBL" id="QGHB01000013">
    <property type="protein sequence ID" value="PWK82536.1"/>
    <property type="molecule type" value="Genomic_DNA"/>
</dbReference>
<dbReference type="AlphaFoldDB" id="A0A316HMS7"/>
<evidence type="ECO:0000256" key="2">
    <source>
        <dbReference type="ARBA" id="ARBA00022448"/>
    </source>
</evidence>
<dbReference type="GO" id="GO:0016020">
    <property type="term" value="C:membrane"/>
    <property type="evidence" value="ECO:0007669"/>
    <property type="project" value="InterPro"/>
</dbReference>
<protein>
    <submittedName>
        <fullName evidence="8">Amino acid ABC transporter substrate-binding protein (PAAT family)</fullName>
    </submittedName>
</protein>
<dbReference type="SUPFAM" id="SSF53850">
    <property type="entry name" value="Periplasmic binding protein-like II"/>
    <property type="match status" value="1"/>
</dbReference>
<dbReference type="GO" id="GO:0015276">
    <property type="term" value="F:ligand-gated monoatomic ion channel activity"/>
    <property type="evidence" value="ECO:0007669"/>
    <property type="project" value="InterPro"/>
</dbReference>
<dbReference type="InterPro" id="IPR001638">
    <property type="entry name" value="Solute-binding_3/MltF_N"/>
</dbReference>
<name>A0A316HMS7_9PSEU</name>
<dbReference type="PROSITE" id="PS51257">
    <property type="entry name" value="PROKAR_LIPOPROTEIN"/>
    <property type="match status" value="1"/>
</dbReference>
<dbReference type="PROSITE" id="PS01039">
    <property type="entry name" value="SBP_BACTERIAL_3"/>
    <property type="match status" value="1"/>
</dbReference>
<accession>A0A316HMS7</accession>
<evidence type="ECO:0000256" key="4">
    <source>
        <dbReference type="RuleBase" id="RU003744"/>
    </source>
</evidence>
<reference evidence="8 9" key="1">
    <citation type="submission" date="2018-05" db="EMBL/GenBank/DDBJ databases">
        <title>Genomic Encyclopedia of Type Strains, Phase IV (KMG-IV): sequencing the most valuable type-strain genomes for metagenomic binning, comparative biology and taxonomic classification.</title>
        <authorList>
            <person name="Goeker M."/>
        </authorList>
    </citation>
    <scope>NUCLEOTIDE SEQUENCE [LARGE SCALE GENOMIC DNA]</scope>
    <source>
        <strain evidence="8 9">DSM 45480</strain>
    </source>
</reference>
<evidence type="ECO:0000259" key="6">
    <source>
        <dbReference type="SMART" id="SM00062"/>
    </source>
</evidence>
<dbReference type="RefSeq" id="WP_109640500.1">
    <property type="nucleotide sequence ID" value="NZ_QGHB01000013.1"/>
</dbReference>
<feature type="chain" id="PRO_5016312566" evidence="5">
    <location>
        <begin position="22"/>
        <end position="297"/>
    </location>
</feature>
<sequence length="297" mass="31825">MRVRTLAAVLLAGGLALTACGKEGTGTDTGAPAGVFDVAKDVKVEGSPTFEKIKARGSLVVGVKEDQPGLGYKDPTTNKYTGFDIDMAKLIAAQLGFAEDKIQFKTIQSAAREQAIINGDVDYYVGTYSITAARKEKVSFAGPYYIAGQDLLVKKDNADIKGPDTIKSKKVCSVTGSTPAKLLRDKKLVEPDANVVELQSYSLCVTKLLDGEVDAVSTDDAILKGYAAAEPDKLKVVGQTFSTEKYGIGLPKDDKALRDKVNEILEKSLSDGKWDEIYKNTLGKSGSEGKHPTLEKY</sequence>
<dbReference type="Gene3D" id="3.40.190.10">
    <property type="entry name" value="Periplasmic binding protein-like II"/>
    <property type="match status" value="2"/>
</dbReference>
<feature type="domain" description="Solute-binding protein family 3/N-terminal" evidence="6">
    <location>
        <begin position="58"/>
        <end position="285"/>
    </location>
</feature>
<comment type="similarity">
    <text evidence="1 4">Belongs to the bacterial solute-binding protein 3 family.</text>
</comment>
<feature type="domain" description="Ionotropic glutamate receptor C-terminal" evidence="7">
    <location>
        <begin position="58"/>
        <end position="284"/>
    </location>
</feature>
<dbReference type="GO" id="GO:0006865">
    <property type="term" value="P:amino acid transport"/>
    <property type="evidence" value="ECO:0007669"/>
    <property type="project" value="TreeGrafter"/>
</dbReference>